<dbReference type="Gene3D" id="1.10.1740.10">
    <property type="match status" value="1"/>
</dbReference>
<comment type="similarity">
    <text evidence="1">Belongs to the sigma-70 factor family. ECF subfamily.</text>
</comment>
<dbReference type="InterPro" id="IPR013324">
    <property type="entry name" value="RNA_pol_sigma_r3/r4-like"/>
</dbReference>
<organism evidence="7 8">
    <name type="scientific">Frondihabitans sucicola</name>
    <dbReference type="NCBI Taxonomy" id="1268041"/>
    <lineage>
        <taxon>Bacteria</taxon>
        <taxon>Bacillati</taxon>
        <taxon>Actinomycetota</taxon>
        <taxon>Actinomycetes</taxon>
        <taxon>Micrococcales</taxon>
        <taxon>Microbacteriaceae</taxon>
        <taxon>Frondihabitans</taxon>
    </lineage>
</organism>
<dbReference type="RefSeq" id="WP_286345603.1">
    <property type="nucleotide sequence ID" value="NZ_AP027732.1"/>
</dbReference>
<dbReference type="InterPro" id="IPR036388">
    <property type="entry name" value="WH-like_DNA-bd_sf"/>
</dbReference>
<sequence>MSHQNSTRTQGLMPPLPAAAETALASNDELLLLIAQGDQRAFATLYDRTASRVLGIVSQCLRDPAQSEEVTQEVFLELWQNAARFDASRGKALSWMLTTARRRAIDRVRSSQASRDRDLAVGIRELPTPYDQVAESIHIQFQTAEVLEAMTRITALQREAIQLAYFGSMTMAEIADQLGVSISTVKTRLRDGLIALRRHMLPDVA</sequence>
<dbReference type="NCBIfam" id="NF007228">
    <property type="entry name" value="PRK09646.1"/>
    <property type="match status" value="1"/>
</dbReference>
<dbReference type="InterPro" id="IPR007627">
    <property type="entry name" value="RNA_pol_sigma70_r2"/>
</dbReference>
<keyword evidence="4" id="KW-0804">Transcription</keyword>
<name>A0ABN6XWX2_9MICO</name>
<evidence type="ECO:0000313" key="7">
    <source>
        <dbReference type="EMBL" id="BDZ48648.1"/>
    </source>
</evidence>
<protein>
    <submittedName>
        <fullName evidence="7">RNA polymerase sigma factor SigK</fullName>
    </submittedName>
</protein>
<dbReference type="Pfam" id="PF04542">
    <property type="entry name" value="Sigma70_r2"/>
    <property type="match status" value="1"/>
</dbReference>
<gene>
    <name evidence="7" type="ORF">GCM10025867_08890</name>
</gene>
<dbReference type="PANTHER" id="PTHR43133">
    <property type="entry name" value="RNA POLYMERASE ECF-TYPE SIGMA FACTO"/>
    <property type="match status" value="1"/>
</dbReference>
<dbReference type="NCBIfam" id="TIGR02937">
    <property type="entry name" value="sigma70-ECF"/>
    <property type="match status" value="1"/>
</dbReference>
<evidence type="ECO:0000256" key="1">
    <source>
        <dbReference type="ARBA" id="ARBA00010641"/>
    </source>
</evidence>
<evidence type="ECO:0000256" key="3">
    <source>
        <dbReference type="ARBA" id="ARBA00023082"/>
    </source>
</evidence>
<keyword evidence="8" id="KW-1185">Reference proteome</keyword>
<dbReference type="EMBL" id="AP027732">
    <property type="protein sequence ID" value="BDZ48648.1"/>
    <property type="molecule type" value="Genomic_DNA"/>
</dbReference>
<feature type="domain" description="RNA polymerase sigma-70 region 2" evidence="5">
    <location>
        <begin position="45"/>
        <end position="112"/>
    </location>
</feature>
<keyword evidence="2" id="KW-0805">Transcription regulation</keyword>
<dbReference type="Gene3D" id="1.10.10.10">
    <property type="entry name" value="Winged helix-like DNA-binding domain superfamily/Winged helix DNA-binding domain"/>
    <property type="match status" value="1"/>
</dbReference>
<dbReference type="Pfam" id="PF08281">
    <property type="entry name" value="Sigma70_r4_2"/>
    <property type="match status" value="1"/>
</dbReference>
<dbReference type="PANTHER" id="PTHR43133:SF66">
    <property type="entry name" value="ECF RNA POLYMERASE SIGMA FACTOR SIGK"/>
    <property type="match status" value="1"/>
</dbReference>
<evidence type="ECO:0000313" key="8">
    <source>
        <dbReference type="Proteomes" id="UP001321486"/>
    </source>
</evidence>
<dbReference type="InterPro" id="IPR014284">
    <property type="entry name" value="RNA_pol_sigma-70_dom"/>
</dbReference>
<dbReference type="InterPro" id="IPR039425">
    <property type="entry name" value="RNA_pol_sigma-70-like"/>
</dbReference>
<evidence type="ECO:0000256" key="4">
    <source>
        <dbReference type="ARBA" id="ARBA00023163"/>
    </source>
</evidence>
<feature type="domain" description="RNA polymerase sigma factor 70 region 4 type 2" evidence="6">
    <location>
        <begin position="145"/>
        <end position="194"/>
    </location>
</feature>
<dbReference type="InterPro" id="IPR013325">
    <property type="entry name" value="RNA_pol_sigma_r2"/>
</dbReference>
<reference evidence="8" key="1">
    <citation type="journal article" date="2019" name="Int. J. Syst. Evol. Microbiol.">
        <title>The Global Catalogue of Microorganisms (GCM) 10K type strain sequencing project: providing services to taxonomists for standard genome sequencing and annotation.</title>
        <authorList>
            <consortium name="The Broad Institute Genomics Platform"/>
            <consortium name="The Broad Institute Genome Sequencing Center for Infectious Disease"/>
            <person name="Wu L."/>
            <person name="Ma J."/>
        </authorList>
    </citation>
    <scope>NUCLEOTIDE SEQUENCE [LARGE SCALE GENOMIC DNA]</scope>
    <source>
        <strain evidence="8">NBRC 108728</strain>
    </source>
</reference>
<dbReference type="Proteomes" id="UP001321486">
    <property type="component" value="Chromosome"/>
</dbReference>
<dbReference type="SUPFAM" id="SSF88946">
    <property type="entry name" value="Sigma2 domain of RNA polymerase sigma factors"/>
    <property type="match status" value="1"/>
</dbReference>
<dbReference type="InterPro" id="IPR013249">
    <property type="entry name" value="RNA_pol_sigma70_r4_t2"/>
</dbReference>
<accession>A0ABN6XWX2</accession>
<evidence type="ECO:0000259" key="5">
    <source>
        <dbReference type="Pfam" id="PF04542"/>
    </source>
</evidence>
<evidence type="ECO:0000256" key="2">
    <source>
        <dbReference type="ARBA" id="ARBA00023015"/>
    </source>
</evidence>
<evidence type="ECO:0000259" key="6">
    <source>
        <dbReference type="Pfam" id="PF08281"/>
    </source>
</evidence>
<dbReference type="SUPFAM" id="SSF88659">
    <property type="entry name" value="Sigma3 and sigma4 domains of RNA polymerase sigma factors"/>
    <property type="match status" value="1"/>
</dbReference>
<proteinExistence type="inferred from homology"/>
<dbReference type="CDD" id="cd06171">
    <property type="entry name" value="Sigma70_r4"/>
    <property type="match status" value="1"/>
</dbReference>
<keyword evidence="3" id="KW-0731">Sigma factor</keyword>